<keyword evidence="1" id="KW-1133">Transmembrane helix</keyword>
<feature type="transmembrane region" description="Helical" evidence="1">
    <location>
        <begin position="43"/>
        <end position="64"/>
    </location>
</feature>
<name>A0ABV7BY21_9PROT</name>
<dbReference type="EMBL" id="JBHRSB010000007">
    <property type="protein sequence ID" value="MFC3002621.1"/>
    <property type="molecule type" value="Genomic_DNA"/>
</dbReference>
<feature type="transmembrane region" description="Helical" evidence="1">
    <location>
        <begin position="147"/>
        <end position="165"/>
    </location>
</feature>
<feature type="transmembrane region" description="Helical" evidence="1">
    <location>
        <begin position="185"/>
        <end position="205"/>
    </location>
</feature>
<dbReference type="Proteomes" id="UP001595420">
    <property type="component" value="Unassembled WGS sequence"/>
</dbReference>
<evidence type="ECO:0000313" key="2">
    <source>
        <dbReference type="EMBL" id="MFC3002621.1"/>
    </source>
</evidence>
<evidence type="ECO:0000313" key="3">
    <source>
        <dbReference type="Proteomes" id="UP001595420"/>
    </source>
</evidence>
<feature type="transmembrane region" description="Helical" evidence="1">
    <location>
        <begin position="120"/>
        <end position="141"/>
    </location>
</feature>
<keyword evidence="1" id="KW-0812">Transmembrane</keyword>
<proteinExistence type="predicted"/>
<keyword evidence="3" id="KW-1185">Reference proteome</keyword>
<evidence type="ECO:0008006" key="4">
    <source>
        <dbReference type="Google" id="ProtNLM"/>
    </source>
</evidence>
<dbReference type="RefSeq" id="WP_216838722.1">
    <property type="nucleotide sequence ID" value="NZ_JAFNJS010000007.1"/>
</dbReference>
<organism evidence="2 3">
    <name type="scientific">Falsiroseomonas tokyonensis</name>
    <dbReference type="NCBI Taxonomy" id="430521"/>
    <lineage>
        <taxon>Bacteria</taxon>
        <taxon>Pseudomonadati</taxon>
        <taxon>Pseudomonadota</taxon>
        <taxon>Alphaproteobacteria</taxon>
        <taxon>Acetobacterales</taxon>
        <taxon>Roseomonadaceae</taxon>
        <taxon>Falsiroseomonas</taxon>
    </lineage>
</organism>
<sequence>MELMLFHSLIVAHILTGTTGAIAFWVPVLGRKGGVNHRRWGRVFTYAMLATGSFAVAMSLLTLADPLGTHPHLAADYSPAFLRGVFGWMMLHTGILTINLAWYGWLCITNKQRHAANRTPLNLALQYAVIAAALVCALQGWLIDQKLMIGIAVVGVATGLTNLWFLHKPRVAREDWLKEHIKALVGAGISVYTAFMAFGSVRVFPELALHPAMWSIPLIVGLALIIWHRLEVERQARNRQRLRAVA</sequence>
<feature type="transmembrane region" description="Helical" evidence="1">
    <location>
        <begin position="211"/>
        <end position="230"/>
    </location>
</feature>
<gene>
    <name evidence="2" type="ORF">ACFOD3_22165</name>
</gene>
<keyword evidence="1" id="KW-0472">Membrane</keyword>
<feature type="transmembrane region" description="Helical" evidence="1">
    <location>
        <begin position="6"/>
        <end position="31"/>
    </location>
</feature>
<accession>A0ABV7BY21</accession>
<evidence type="ECO:0000256" key="1">
    <source>
        <dbReference type="SAM" id="Phobius"/>
    </source>
</evidence>
<protein>
    <recommendedName>
        <fullName evidence="4">DUF2306 domain-containing protein</fullName>
    </recommendedName>
</protein>
<comment type="caution">
    <text evidence="2">The sequence shown here is derived from an EMBL/GenBank/DDBJ whole genome shotgun (WGS) entry which is preliminary data.</text>
</comment>
<feature type="transmembrane region" description="Helical" evidence="1">
    <location>
        <begin position="84"/>
        <end position="108"/>
    </location>
</feature>
<reference evidence="3" key="1">
    <citation type="journal article" date="2019" name="Int. J. Syst. Evol. Microbiol.">
        <title>The Global Catalogue of Microorganisms (GCM) 10K type strain sequencing project: providing services to taxonomists for standard genome sequencing and annotation.</title>
        <authorList>
            <consortium name="The Broad Institute Genomics Platform"/>
            <consortium name="The Broad Institute Genome Sequencing Center for Infectious Disease"/>
            <person name="Wu L."/>
            <person name="Ma J."/>
        </authorList>
    </citation>
    <scope>NUCLEOTIDE SEQUENCE [LARGE SCALE GENOMIC DNA]</scope>
    <source>
        <strain evidence="3">CGMCC 1.16855</strain>
    </source>
</reference>